<evidence type="ECO:0000313" key="2">
    <source>
        <dbReference type="EMBL" id="XBG60294.1"/>
    </source>
</evidence>
<keyword evidence="1" id="KW-0472">Membrane</keyword>
<dbReference type="AlphaFoldDB" id="A0AAU7BQ56"/>
<sequence length="96" mass="11195">METLVATVLIVIIFMITSAILNNIFSSSIKNSTIEIDAHLNELEYLYKNDKLKLPYENDFNKWNVTLEEEKQQGHAYIVIYATNKQTKKQLTRTIE</sequence>
<proteinExistence type="predicted"/>
<name>A0AAU7BQ56_9FLAO</name>
<accession>A0AAU7BQ56</accession>
<organism evidence="2">
    <name type="scientific">Pontimicrobium sp. SW4</name>
    <dbReference type="NCBI Taxonomy" id="3153519"/>
    <lineage>
        <taxon>Bacteria</taxon>
        <taxon>Pseudomonadati</taxon>
        <taxon>Bacteroidota</taxon>
        <taxon>Flavobacteriia</taxon>
        <taxon>Flavobacteriales</taxon>
        <taxon>Flavobacteriaceae</taxon>
        <taxon>Pontimicrobium</taxon>
    </lineage>
</organism>
<keyword evidence="1" id="KW-1133">Transmembrane helix</keyword>
<gene>
    <name evidence="2" type="ORF">ABGB03_10550</name>
</gene>
<protein>
    <recommendedName>
        <fullName evidence="3">Type II secretion system protein</fullName>
    </recommendedName>
</protein>
<reference evidence="2" key="1">
    <citation type="submission" date="2024-05" db="EMBL/GenBank/DDBJ databases">
        <title>Pontimicrobium maritimus sp. nov., isolated form sea water.</title>
        <authorList>
            <person name="Muhammad N."/>
            <person name="Vuong T.Q."/>
            <person name="Han H.L."/>
            <person name="Kim S.-G."/>
        </authorList>
    </citation>
    <scope>NUCLEOTIDE SEQUENCE</scope>
    <source>
        <strain evidence="2">SW4</strain>
    </source>
</reference>
<evidence type="ECO:0000256" key="1">
    <source>
        <dbReference type="SAM" id="Phobius"/>
    </source>
</evidence>
<keyword evidence="1" id="KW-0812">Transmembrane</keyword>
<feature type="transmembrane region" description="Helical" evidence="1">
    <location>
        <begin position="6"/>
        <end position="25"/>
    </location>
</feature>
<dbReference type="RefSeq" id="WP_347922478.1">
    <property type="nucleotide sequence ID" value="NZ_CP157199.1"/>
</dbReference>
<dbReference type="EMBL" id="CP157199">
    <property type="protein sequence ID" value="XBG60294.1"/>
    <property type="molecule type" value="Genomic_DNA"/>
</dbReference>
<evidence type="ECO:0008006" key="3">
    <source>
        <dbReference type="Google" id="ProtNLM"/>
    </source>
</evidence>